<evidence type="ECO:0000256" key="2">
    <source>
        <dbReference type="ARBA" id="ARBA00022448"/>
    </source>
</evidence>
<keyword evidence="5 8" id="KW-1133">Transmembrane helix</keyword>
<comment type="subcellular location">
    <subcellularLocation>
        <location evidence="1">Cell membrane</location>
        <topology evidence="1">Multi-pass membrane protein</topology>
    </subcellularLocation>
</comment>
<reference evidence="9" key="1">
    <citation type="submission" date="2021-08" db="EMBL/GenBank/DDBJ databases">
        <authorList>
            <person name="Stevens D.C."/>
        </authorList>
    </citation>
    <scope>NUCLEOTIDE SEQUENCE</scope>
    <source>
        <strain evidence="9">DSM 53165</strain>
    </source>
</reference>
<feature type="transmembrane region" description="Helical" evidence="8">
    <location>
        <begin position="199"/>
        <end position="222"/>
    </location>
</feature>
<feature type="transmembrane region" description="Helical" evidence="8">
    <location>
        <begin position="361"/>
        <end position="384"/>
    </location>
</feature>
<keyword evidence="10" id="KW-1185">Reference proteome</keyword>
<keyword evidence="7 8" id="KW-0472">Membrane</keyword>
<evidence type="ECO:0000256" key="5">
    <source>
        <dbReference type="ARBA" id="ARBA00022989"/>
    </source>
</evidence>
<evidence type="ECO:0000313" key="10">
    <source>
        <dbReference type="Proteomes" id="UP001139031"/>
    </source>
</evidence>
<dbReference type="Pfam" id="PF02386">
    <property type="entry name" value="TrkH"/>
    <property type="match status" value="1"/>
</dbReference>
<evidence type="ECO:0000313" key="9">
    <source>
        <dbReference type="EMBL" id="MBZ5711394.1"/>
    </source>
</evidence>
<name>A0ABS7TT49_9BACT</name>
<keyword evidence="2" id="KW-0813">Transport</keyword>
<evidence type="ECO:0000256" key="4">
    <source>
        <dbReference type="ARBA" id="ARBA00022692"/>
    </source>
</evidence>
<feature type="transmembrane region" description="Helical" evidence="8">
    <location>
        <begin position="58"/>
        <end position="82"/>
    </location>
</feature>
<protein>
    <submittedName>
        <fullName evidence="9">TrkH family potassium uptake protein</fullName>
    </submittedName>
</protein>
<feature type="transmembrane region" description="Helical" evidence="8">
    <location>
        <begin position="519"/>
        <end position="536"/>
    </location>
</feature>
<feature type="transmembrane region" description="Helical" evidence="8">
    <location>
        <begin position="319"/>
        <end position="340"/>
    </location>
</feature>
<dbReference type="InterPro" id="IPR003445">
    <property type="entry name" value="Cat_transpt"/>
</dbReference>
<evidence type="ECO:0000256" key="1">
    <source>
        <dbReference type="ARBA" id="ARBA00004651"/>
    </source>
</evidence>
<feature type="transmembrane region" description="Helical" evidence="8">
    <location>
        <begin position="27"/>
        <end position="46"/>
    </location>
</feature>
<feature type="transmembrane region" description="Helical" evidence="8">
    <location>
        <begin position="168"/>
        <end position="187"/>
    </location>
</feature>
<feature type="transmembrane region" description="Helical" evidence="8">
    <location>
        <begin position="284"/>
        <end position="307"/>
    </location>
</feature>
<dbReference type="PANTHER" id="PTHR32024">
    <property type="entry name" value="TRK SYSTEM POTASSIUM UPTAKE PROTEIN TRKG-RELATED"/>
    <property type="match status" value="1"/>
</dbReference>
<feature type="transmembrane region" description="Helical" evidence="8">
    <location>
        <begin position="486"/>
        <end position="507"/>
    </location>
</feature>
<keyword evidence="6" id="KW-0406">Ion transport</keyword>
<dbReference type="RefSeq" id="WP_224193158.1">
    <property type="nucleotide sequence ID" value="NZ_JAIRAU010000027.1"/>
</dbReference>
<comment type="caution">
    <text evidence="9">The sequence shown here is derived from an EMBL/GenBank/DDBJ whole genome shotgun (WGS) entry which is preliminary data.</text>
</comment>
<keyword evidence="4 8" id="KW-0812">Transmembrane</keyword>
<feature type="transmembrane region" description="Helical" evidence="8">
    <location>
        <begin position="136"/>
        <end position="156"/>
    </location>
</feature>
<proteinExistence type="predicted"/>
<evidence type="ECO:0000256" key="6">
    <source>
        <dbReference type="ARBA" id="ARBA00023065"/>
    </source>
</evidence>
<dbReference type="Proteomes" id="UP001139031">
    <property type="component" value="Unassembled WGS sequence"/>
</dbReference>
<evidence type="ECO:0000256" key="7">
    <source>
        <dbReference type="ARBA" id="ARBA00023136"/>
    </source>
</evidence>
<feature type="transmembrane region" description="Helical" evidence="8">
    <location>
        <begin position="249"/>
        <end position="272"/>
    </location>
</feature>
<accession>A0ABS7TT49</accession>
<evidence type="ECO:0000256" key="3">
    <source>
        <dbReference type="ARBA" id="ARBA00022475"/>
    </source>
</evidence>
<feature type="transmembrane region" description="Helical" evidence="8">
    <location>
        <begin position="102"/>
        <end position="120"/>
    </location>
</feature>
<keyword evidence="3" id="KW-1003">Cell membrane</keyword>
<dbReference type="EMBL" id="JAIRAU010000027">
    <property type="protein sequence ID" value="MBZ5711394.1"/>
    <property type="molecule type" value="Genomic_DNA"/>
</dbReference>
<dbReference type="PANTHER" id="PTHR32024:SF1">
    <property type="entry name" value="KTR SYSTEM POTASSIUM UPTAKE PROTEIN B"/>
    <property type="match status" value="1"/>
</dbReference>
<organism evidence="9 10">
    <name type="scientific">Nannocystis pusilla</name>
    <dbReference type="NCBI Taxonomy" id="889268"/>
    <lineage>
        <taxon>Bacteria</taxon>
        <taxon>Pseudomonadati</taxon>
        <taxon>Myxococcota</taxon>
        <taxon>Polyangia</taxon>
        <taxon>Nannocystales</taxon>
        <taxon>Nannocystaceae</taxon>
        <taxon>Nannocystis</taxon>
    </lineage>
</organism>
<sequence length="582" mass="60536">MSIGSVLVLLVALGVVALDVAVATPWTGLVIVFGMAGVTLAVAEEVRQMIFSRRKAEALAGVLWFEVSLLLALLGFLLARTLALTAAFGGTLEASGVEAAKTYDLVFTSLAALAGGLVIAPERTGRVLLNMSQRPAMMLIISFAAMIALGSLLLTLPVSLTEAAHTSYVDSLFTMASAVCVTGLTVNDVPTVYTPFGQGVILAGIQLGGVGIMTVAALALAFSRNSSLQSQLRYAAMLDARTVADLRKIVVGILAGTFVVEAIGAALLWFLLVGDPRLGEHSALWMAVFHSISAFCNAGFSLFPGSITQFAGEFGVQTVIMGLIILGGLGFPVMVELVRYGWRHLVRAVKRSAPAPARLSLTTRVVLSTSLMLIVVGTVAVLALEFSNALAPAAEQGVGRRFMAALFASINTRTAGFNSIDHASLRDATILVICALMFIGGSPASTAGGIKTTTFATVVAALRAELRGREPELGGRALAPEVLRKATAVLVMMSGIALVIILLLTLTEEQPFLKLSLEAISALATVGLSTGITGSLTVAGKLIVSAAMFLGRVGPFTIALAVGETATAHQRYRLAREDLPVG</sequence>
<gene>
    <name evidence="9" type="ORF">K7C98_19320</name>
</gene>
<evidence type="ECO:0000256" key="8">
    <source>
        <dbReference type="SAM" id="Phobius"/>
    </source>
</evidence>